<keyword evidence="2" id="KW-1185">Reference proteome</keyword>
<accession>A0ABT0BF46</accession>
<sequence length="330" mass="35367">MLKQTNNAPTNDDPFLDLFNLPKDMVRPAVSACRLFNTLVDAIFYDVPDLRATLHRLDAQLADSDAKLPSRIIDFDAISDPEGSLLLIDARTAPYVHRYTNVQAYLDSPYQETRAVRLATITGVGSSALGSAAMAWAISTALRRPVLAIVPGYGVADMVLQGLGGWFGFGLFDYLHTKMATQSALAGLAPDIASLGRGLSASAPGAETLRGAPVYRRGSGSSDVLHALMLERPGQFEILVGHSKGALQIGNALHSLPEGRTQGLHIVTLGCPIAKDAPGAQYFQYLGLFDALGQLNMWGNLPSQWVPSWHTTNPYLPPAMMTGALVRQAA</sequence>
<organism evidence="1 2">
    <name type="scientific">Novosphingobium organovorum</name>
    <dbReference type="NCBI Taxonomy" id="2930092"/>
    <lineage>
        <taxon>Bacteria</taxon>
        <taxon>Pseudomonadati</taxon>
        <taxon>Pseudomonadota</taxon>
        <taxon>Alphaproteobacteria</taxon>
        <taxon>Sphingomonadales</taxon>
        <taxon>Sphingomonadaceae</taxon>
        <taxon>Novosphingobium</taxon>
    </lineage>
</organism>
<reference evidence="1" key="1">
    <citation type="submission" date="2022-03" db="EMBL/GenBank/DDBJ databases">
        <title>Identification of a novel bacterium isolated from mangrove sediments.</title>
        <authorList>
            <person name="Pan X."/>
        </authorList>
    </citation>
    <scope>NUCLEOTIDE SEQUENCE</scope>
    <source>
        <strain evidence="1">B1949</strain>
    </source>
</reference>
<evidence type="ECO:0000313" key="1">
    <source>
        <dbReference type="EMBL" id="MCJ2183525.1"/>
    </source>
</evidence>
<evidence type="ECO:0000313" key="2">
    <source>
        <dbReference type="Proteomes" id="UP001162881"/>
    </source>
</evidence>
<comment type="caution">
    <text evidence="1">The sequence shown here is derived from an EMBL/GenBank/DDBJ whole genome shotgun (WGS) entry which is preliminary data.</text>
</comment>
<dbReference type="EMBL" id="JALHLF010000049">
    <property type="protein sequence ID" value="MCJ2183525.1"/>
    <property type="molecule type" value="Genomic_DNA"/>
</dbReference>
<name>A0ABT0BF46_9SPHN</name>
<evidence type="ECO:0008006" key="3">
    <source>
        <dbReference type="Google" id="ProtNLM"/>
    </source>
</evidence>
<proteinExistence type="predicted"/>
<protein>
    <recommendedName>
        <fullName evidence="3">Fungal lipase-like domain-containing protein</fullName>
    </recommendedName>
</protein>
<gene>
    <name evidence="1" type="ORF">MTR62_12605</name>
</gene>
<dbReference type="Proteomes" id="UP001162881">
    <property type="component" value="Unassembled WGS sequence"/>
</dbReference>
<dbReference type="RefSeq" id="WP_244021404.1">
    <property type="nucleotide sequence ID" value="NZ_JALHLF010000049.1"/>
</dbReference>